<keyword evidence="3" id="KW-1185">Reference proteome</keyword>
<dbReference type="AlphaFoldDB" id="A0A0M6WGM3"/>
<gene>
    <name evidence="2" type="ORF">RIL183_17421</name>
</gene>
<accession>A0A0M6WGM3</accession>
<dbReference type="RefSeq" id="WP_055039392.1">
    <property type="nucleotide sequence ID" value="NZ_CVRS01000061.1"/>
</dbReference>
<dbReference type="OrthoDB" id="2005632at2"/>
<keyword evidence="1" id="KW-0732">Signal</keyword>
<feature type="chain" id="PRO_5039441504" evidence="1">
    <location>
        <begin position="22"/>
        <end position="421"/>
    </location>
</feature>
<dbReference type="PROSITE" id="PS51257">
    <property type="entry name" value="PROKAR_LIPOPROTEIN"/>
    <property type="match status" value="1"/>
</dbReference>
<name>A0A0M6WGM3_9FIRM</name>
<feature type="signal peptide" evidence="1">
    <location>
        <begin position="1"/>
        <end position="21"/>
    </location>
</feature>
<proteinExistence type="predicted"/>
<sequence>MKNCKMVFTIGLVFAVMMLAAACTDSNKSDDSIFDYEKLDVDEYVYPSDFELGDDLRGAITELACCYHDFDETVIDGEDWKNIFLARFIQNSRYSFQYMDEQETKNNGFISQEQVEYIQYSLTGKKLDFSDYMDEKIDVQDTTSGMNFGNITDYEYEIHNGEIVLSADMQLQSDGTNNKKKEKLTVYLIKNPYSCFDGYSIRKLISEDVTENIKADGKEHVFYAADAGVEEDNVFALEFLYAEDNLQYGHFVYVDLSENKKLAEYIRNNSGSDFKVTYILNDTQDDVIERVTPTEIVVHTETTDNTEKHIQDFEKLSAMIGTYHYTSDYGTGRLMIEATEDGIDISDYESEDTYRFLANETNVKNEEENKVYLEYPAQVYEDDTVIFEYYILEKASDGIDVYYSPSSFDEAELLYHAVREN</sequence>
<evidence type="ECO:0000313" key="2">
    <source>
        <dbReference type="EMBL" id="CRL35683.1"/>
    </source>
</evidence>
<dbReference type="STRING" id="360807.ERS852392_01014"/>
<dbReference type="Proteomes" id="UP000049828">
    <property type="component" value="Unassembled WGS sequence"/>
</dbReference>
<evidence type="ECO:0000256" key="1">
    <source>
        <dbReference type="SAM" id="SignalP"/>
    </source>
</evidence>
<organism evidence="2 3">
    <name type="scientific">Roseburia inulinivorans</name>
    <dbReference type="NCBI Taxonomy" id="360807"/>
    <lineage>
        <taxon>Bacteria</taxon>
        <taxon>Bacillati</taxon>
        <taxon>Bacillota</taxon>
        <taxon>Clostridia</taxon>
        <taxon>Lachnospirales</taxon>
        <taxon>Lachnospiraceae</taxon>
        <taxon>Roseburia</taxon>
    </lineage>
</organism>
<evidence type="ECO:0000313" key="3">
    <source>
        <dbReference type="Proteomes" id="UP000049828"/>
    </source>
</evidence>
<dbReference type="EMBL" id="CVRS01000061">
    <property type="protein sequence ID" value="CRL35683.1"/>
    <property type="molecule type" value="Genomic_DNA"/>
</dbReference>
<protein>
    <submittedName>
        <fullName evidence="2">Uncharacterized protein</fullName>
    </submittedName>
</protein>
<reference evidence="3" key="1">
    <citation type="submission" date="2015-05" db="EMBL/GenBank/DDBJ databases">
        <authorList>
            <consortium name="Pathogen Informatics"/>
        </authorList>
    </citation>
    <scope>NUCLEOTIDE SEQUENCE [LARGE SCALE GENOMIC DNA]</scope>
    <source>
        <strain evidence="3">L1-83</strain>
    </source>
</reference>